<accession>A0ABW4H8A3</accession>
<keyword evidence="4" id="KW-1185">Reference proteome</keyword>
<name>A0ABW4H8A3_9FLAO</name>
<evidence type="ECO:0000313" key="3">
    <source>
        <dbReference type="EMBL" id="MFD1601628.1"/>
    </source>
</evidence>
<dbReference type="InterPro" id="IPR003806">
    <property type="entry name" value="ATP-grasp_PylC-type"/>
</dbReference>
<feature type="domain" description="PylC N-terminal" evidence="2">
    <location>
        <begin position="23"/>
        <end position="95"/>
    </location>
</feature>
<organism evidence="3 4">
    <name type="scientific">Flavobacterium artemisiae</name>
    <dbReference type="NCBI Taxonomy" id="2126556"/>
    <lineage>
        <taxon>Bacteria</taxon>
        <taxon>Pseudomonadati</taxon>
        <taxon>Bacteroidota</taxon>
        <taxon>Flavobacteriia</taxon>
        <taxon>Flavobacteriales</taxon>
        <taxon>Flavobacteriaceae</taxon>
        <taxon>Flavobacterium</taxon>
    </lineage>
</organism>
<gene>
    <name evidence="3" type="ORF">ACFSC2_02630</name>
</gene>
<dbReference type="Gene3D" id="3.40.50.20">
    <property type="match status" value="1"/>
</dbReference>
<dbReference type="RefSeq" id="WP_379816060.1">
    <property type="nucleotide sequence ID" value="NZ_JBHUDZ010000002.1"/>
</dbReference>
<evidence type="ECO:0000313" key="4">
    <source>
        <dbReference type="Proteomes" id="UP001597138"/>
    </source>
</evidence>
<dbReference type="SUPFAM" id="SSF56059">
    <property type="entry name" value="Glutathione synthetase ATP-binding domain-like"/>
    <property type="match status" value="1"/>
</dbReference>
<dbReference type="Gene3D" id="3.30.470.20">
    <property type="entry name" value="ATP-grasp fold, B domain"/>
    <property type="match status" value="1"/>
</dbReference>
<dbReference type="Pfam" id="PF21360">
    <property type="entry name" value="PylC-like_N"/>
    <property type="match status" value="1"/>
</dbReference>
<comment type="caution">
    <text evidence="3">The sequence shown here is derived from an EMBL/GenBank/DDBJ whole genome shotgun (WGS) entry which is preliminary data.</text>
</comment>
<feature type="domain" description="ATP-grasp fold PylC-type" evidence="1">
    <location>
        <begin position="112"/>
        <end position="262"/>
    </location>
</feature>
<dbReference type="SUPFAM" id="SSF51735">
    <property type="entry name" value="NAD(P)-binding Rossmann-fold domains"/>
    <property type="match status" value="1"/>
</dbReference>
<dbReference type="EMBL" id="JBHUDZ010000002">
    <property type="protein sequence ID" value="MFD1601628.1"/>
    <property type="molecule type" value="Genomic_DNA"/>
</dbReference>
<protein>
    <submittedName>
        <fullName evidence="3">ATP-grasp domain-containing protein</fullName>
    </submittedName>
</protein>
<sequence length="325" mass="36901">MEKKVVLVTGTGGNVGQGVLRNIKSLGYNITVIGTDIEAFTAGNHLCDVTYRVPYSYSENYISTINSIVEKEKVDLIIPTTDYEVYYLAVNQNQIVAKIAVSKSEKAKIYLDKYLTYLHHQTLNIPFSKSWLPSEFNDETKDFIVKPREGRGSRGIYINPADPKSFSDEFVIQPLHKGIEITTAFYVTKQDKLHGLFTMERELSNGATSKSKTTKLYDKQLEEIIKKMIQSEGLYGSINLQSIVSSNGEIFPFEVNCRISGTNSIRHNLGFQDVKYTLQEYLFDEKPDEVNPIEGVAVRLLYDVIYPYAVNESELNNNKSQHIIY</sequence>
<evidence type="ECO:0000259" key="2">
    <source>
        <dbReference type="Pfam" id="PF21360"/>
    </source>
</evidence>
<evidence type="ECO:0000259" key="1">
    <source>
        <dbReference type="Pfam" id="PF02655"/>
    </source>
</evidence>
<dbReference type="Proteomes" id="UP001597138">
    <property type="component" value="Unassembled WGS sequence"/>
</dbReference>
<dbReference type="InterPro" id="IPR048764">
    <property type="entry name" value="PylC_N"/>
</dbReference>
<dbReference type="InterPro" id="IPR036291">
    <property type="entry name" value="NAD(P)-bd_dom_sf"/>
</dbReference>
<dbReference type="Pfam" id="PF02655">
    <property type="entry name" value="ATP-grasp_3"/>
    <property type="match status" value="1"/>
</dbReference>
<reference evidence="4" key="1">
    <citation type="journal article" date="2019" name="Int. J. Syst. Evol. Microbiol.">
        <title>The Global Catalogue of Microorganisms (GCM) 10K type strain sequencing project: providing services to taxonomists for standard genome sequencing and annotation.</title>
        <authorList>
            <consortium name="The Broad Institute Genomics Platform"/>
            <consortium name="The Broad Institute Genome Sequencing Center for Infectious Disease"/>
            <person name="Wu L."/>
            <person name="Ma J."/>
        </authorList>
    </citation>
    <scope>NUCLEOTIDE SEQUENCE [LARGE SCALE GENOMIC DNA]</scope>
    <source>
        <strain evidence="4">CCUG 70865</strain>
    </source>
</reference>
<proteinExistence type="predicted"/>